<protein>
    <submittedName>
        <fullName evidence="1">Uncharacterized protein</fullName>
    </submittedName>
</protein>
<name>A0ABQ9IQS2_9CUCU</name>
<keyword evidence="2" id="KW-1185">Reference proteome</keyword>
<gene>
    <name evidence="1" type="ORF">NQ317_002425</name>
</gene>
<evidence type="ECO:0000313" key="2">
    <source>
        <dbReference type="Proteomes" id="UP001162164"/>
    </source>
</evidence>
<dbReference type="EMBL" id="JAPWTJ010003578">
    <property type="protein sequence ID" value="KAJ8954630.1"/>
    <property type="molecule type" value="Genomic_DNA"/>
</dbReference>
<feature type="non-terminal residue" evidence="1">
    <location>
        <position position="142"/>
    </location>
</feature>
<accession>A0ABQ9IQS2</accession>
<organism evidence="1 2">
    <name type="scientific">Molorchus minor</name>
    <dbReference type="NCBI Taxonomy" id="1323400"/>
    <lineage>
        <taxon>Eukaryota</taxon>
        <taxon>Metazoa</taxon>
        <taxon>Ecdysozoa</taxon>
        <taxon>Arthropoda</taxon>
        <taxon>Hexapoda</taxon>
        <taxon>Insecta</taxon>
        <taxon>Pterygota</taxon>
        <taxon>Neoptera</taxon>
        <taxon>Endopterygota</taxon>
        <taxon>Coleoptera</taxon>
        <taxon>Polyphaga</taxon>
        <taxon>Cucujiformia</taxon>
        <taxon>Chrysomeloidea</taxon>
        <taxon>Cerambycidae</taxon>
        <taxon>Lamiinae</taxon>
        <taxon>Monochamini</taxon>
        <taxon>Molorchus</taxon>
    </lineage>
</organism>
<reference evidence="1" key="1">
    <citation type="journal article" date="2023" name="Insect Mol. Biol.">
        <title>Genome sequencing provides insights into the evolution of gene families encoding plant cell wall-degrading enzymes in longhorned beetles.</title>
        <authorList>
            <person name="Shin N.R."/>
            <person name="Okamura Y."/>
            <person name="Kirsch R."/>
            <person name="Pauchet Y."/>
        </authorList>
    </citation>
    <scope>NUCLEOTIDE SEQUENCE</scope>
    <source>
        <strain evidence="1">MMC_N1</strain>
    </source>
</reference>
<proteinExistence type="predicted"/>
<dbReference type="Proteomes" id="UP001162164">
    <property type="component" value="Unassembled WGS sequence"/>
</dbReference>
<sequence>MEKFVIVKDTVKKVKRFNLAGRTLEFKIKPLPENEEPVGWIRDAINQVITKGTQGLKPGDRVAFSFCSKDFAKGDGWVRFRPVEEVTHDDVWGIISSIYQSNSVGLNTDTFCLGITSVEMPSGKGRGHRYNSFNEECGMRRG</sequence>
<evidence type="ECO:0000313" key="1">
    <source>
        <dbReference type="EMBL" id="KAJ8954630.1"/>
    </source>
</evidence>
<comment type="caution">
    <text evidence="1">The sequence shown here is derived from an EMBL/GenBank/DDBJ whole genome shotgun (WGS) entry which is preliminary data.</text>
</comment>